<dbReference type="InterPro" id="IPR007224">
    <property type="entry name" value="TIF_Rrn11"/>
</dbReference>
<dbReference type="PANTHER" id="PTHR28244">
    <property type="entry name" value="RNA POLYMERASE I-SPECIFIC TRANSCRIPTION INITIATION FACTOR RRN11"/>
    <property type="match status" value="1"/>
</dbReference>
<dbReference type="EMBL" id="JBANRG010000002">
    <property type="protein sequence ID" value="KAK7470429.1"/>
    <property type="molecule type" value="Genomic_DNA"/>
</dbReference>
<evidence type="ECO:0000313" key="3">
    <source>
        <dbReference type="Proteomes" id="UP001498398"/>
    </source>
</evidence>
<dbReference type="InterPro" id="IPR053029">
    <property type="entry name" value="RNA_pol_I-specific_init_factor"/>
</dbReference>
<dbReference type="InterPro" id="IPR011990">
    <property type="entry name" value="TPR-like_helical_dom_sf"/>
</dbReference>
<sequence>MPLPEDAFIFDCLESKTASTARKTHIRRMYDILQLCIHRNDLPRARRAWAVLARCREIPWMSMWPTAIHIVGDSHSEEENIERRITLLREMMHQFPDQRETLLKELIFRLILSGHHREALDELELYLPSFPYQDDPVLHTYAGMLQLYRSQPNDDTNLNQSTASFDFTLLRDAKAHFERAYVLDPDSPLVSAFLNKVSSLLLEGATKPSHQNRDSDEDEGDGMNTSS</sequence>
<name>A0ABR1K0P3_9AGAR</name>
<proteinExistence type="predicted"/>
<evidence type="ECO:0000256" key="1">
    <source>
        <dbReference type="SAM" id="MobiDB-lite"/>
    </source>
</evidence>
<dbReference type="Proteomes" id="UP001498398">
    <property type="component" value="Unassembled WGS sequence"/>
</dbReference>
<accession>A0ABR1K0P3</accession>
<comment type="caution">
    <text evidence="2">The sequence shown here is derived from an EMBL/GenBank/DDBJ whole genome shotgun (WGS) entry which is preliminary data.</text>
</comment>
<feature type="region of interest" description="Disordered" evidence="1">
    <location>
        <begin position="204"/>
        <end position="227"/>
    </location>
</feature>
<dbReference type="PANTHER" id="PTHR28244:SF1">
    <property type="entry name" value="RNA POLYMERASE I-SPECIFIC TRANSCRIPTION INITIATION FACTOR RRN11"/>
    <property type="match status" value="1"/>
</dbReference>
<dbReference type="Gene3D" id="1.25.40.10">
    <property type="entry name" value="Tetratricopeptide repeat domain"/>
    <property type="match status" value="1"/>
</dbReference>
<evidence type="ECO:0000313" key="2">
    <source>
        <dbReference type="EMBL" id="KAK7470429.1"/>
    </source>
</evidence>
<reference evidence="2 3" key="1">
    <citation type="submission" date="2024-01" db="EMBL/GenBank/DDBJ databases">
        <title>A draft genome for the cacao thread blight pathogen Marasmiellus scandens.</title>
        <authorList>
            <person name="Baruah I.K."/>
            <person name="Leung J."/>
            <person name="Bukari Y."/>
            <person name="Amoako-Attah I."/>
            <person name="Meinhardt L.W."/>
            <person name="Bailey B.A."/>
            <person name="Cohen S.P."/>
        </authorList>
    </citation>
    <scope>NUCLEOTIDE SEQUENCE [LARGE SCALE GENOMIC DNA]</scope>
    <source>
        <strain evidence="2 3">GH-19</strain>
    </source>
</reference>
<dbReference type="Pfam" id="PF04090">
    <property type="entry name" value="Rrn11"/>
    <property type="match status" value="1"/>
</dbReference>
<protein>
    <submittedName>
        <fullName evidence="2">Uncharacterized protein</fullName>
    </submittedName>
</protein>
<keyword evidence="3" id="KW-1185">Reference proteome</keyword>
<gene>
    <name evidence="2" type="ORF">VKT23_001855</name>
</gene>
<organism evidence="2 3">
    <name type="scientific">Marasmiellus scandens</name>
    <dbReference type="NCBI Taxonomy" id="2682957"/>
    <lineage>
        <taxon>Eukaryota</taxon>
        <taxon>Fungi</taxon>
        <taxon>Dikarya</taxon>
        <taxon>Basidiomycota</taxon>
        <taxon>Agaricomycotina</taxon>
        <taxon>Agaricomycetes</taxon>
        <taxon>Agaricomycetidae</taxon>
        <taxon>Agaricales</taxon>
        <taxon>Marasmiineae</taxon>
        <taxon>Omphalotaceae</taxon>
        <taxon>Marasmiellus</taxon>
    </lineage>
</organism>